<keyword evidence="4" id="KW-0472">Membrane</keyword>
<feature type="compositionally biased region" description="Basic and acidic residues" evidence="5">
    <location>
        <begin position="146"/>
        <end position="163"/>
    </location>
</feature>
<evidence type="ECO:0000256" key="2">
    <source>
        <dbReference type="ARBA" id="ARBA00022692"/>
    </source>
</evidence>
<organism evidence="6 7">
    <name type="scientific">Paractinoplanes bogorensis</name>
    <dbReference type="NCBI Taxonomy" id="1610840"/>
    <lineage>
        <taxon>Bacteria</taxon>
        <taxon>Bacillati</taxon>
        <taxon>Actinomycetota</taxon>
        <taxon>Actinomycetes</taxon>
        <taxon>Micromonosporales</taxon>
        <taxon>Micromonosporaceae</taxon>
        <taxon>Paractinoplanes</taxon>
    </lineage>
</organism>
<accession>A0ABS5YJA5</accession>
<dbReference type="InterPro" id="IPR032808">
    <property type="entry name" value="DoxX"/>
</dbReference>
<name>A0ABS5YJA5_9ACTN</name>
<keyword evidence="2" id="KW-0812">Transmembrane</keyword>
<sequence>MKPVRTAARAMLASIFVVQGVRALTKPDANAENAAQLTERVKPLLEKVDPRIPTDARTLVQIKGAADVVAGLALATGHFTRPAAAVLAAGLVPATIADAQAKKGDFLKNLGLLGGLLLAAVDTEGRPGLGYRAGNAADRSQTAIKHAADRSQRSVKRAADRSQRSVKRAVRTARREAKIAAVSAAAARKLPG</sequence>
<dbReference type="EMBL" id="JAHKKG010000002">
    <property type="protein sequence ID" value="MBU2663535.1"/>
    <property type="molecule type" value="Genomic_DNA"/>
</dbReference>
<protein>
    <submittedName>
        <fullName evidence="6">DoxX family membrane protein</fullName>
    </submittedName>
</protein>
<evidence type="ECO:0000313" key="6">
    <source>
        <dbReference type="EMBL" id="MBU2663535.1"/>
    </source>
</evidence>
<comment type="caution">
    <text evidence="6">The sequence shown here is derived from an EMBL/GenBank/DDBJ whole genome shotgun (WGS) entry which is preliminary data.</text>
</comment>
<keyword evidence="7" id="KW-1185">Reference proteome</keyword>
<feature type="region of interest" description="Disordered" evidence="5">
    <location>
        <begin position="146"/>
        <end position="170"/>
    </location>
</feature>
<evidence type="ECO:0000256" key="1">
    <source>
        <dbReference type="ARBA" id="ARBA00004141"/>
    </source>
</evidence>
<keyword evidence="3" id="KW-1133">Transmembrane helix</keyword>
<proteinExistence type="predicted"/>
<gene>
    <name evidence="6" type="ORF">KOI35_08460</name>
</gene>
<evidence type="ECO:0000313" key="7">
    <source>
        <dbReference type="Proteomes" id="UP001519654"/>
    </source>
</evidence>
<reference evidence="6 7" key="1">
    <citation type="submission" date="2021-06" db="EMBL/GenBank/DDBJ databases">
        <title>Actinoplanes lichenicola sp. nov., and Actinoplanes ovalisporus sp. nov., isolated from lichen in Thailand.</title>
        <authorList>
            <person name="Saeng-In P."/>
            <person name="Kanchanasin P."/>
            <person name="Yuki M."/>
            <person name="Kudo T."/>
            <person name="Ohkuma M."/>
            <person name="Phongsopitanun W."/>
            <person name="Tanasupawat S."/>
        </authorList>
    </citation>
    <scope>NUCLEOTIDE SEQUENCE [LARGE SCALE GENOMIC DNA]</scope>
    <source>
        <strain evidence="6 7">NBRC 110975</strain>
    </source>
</reference>
<dbReference type="Pfam" id="PF07681">
    <property type="entry name" value="DoxX"/>
    <property type="match status" value="1"/>
</dbReference>
<dbReference type="RefSeq" id="WP_215785451.1">
    <property type="nucleotide sequence ID" value="NZ_JAHKKG010000002.1"/>
</dbReference>
<evidence type="ECO:0000256" key="5">
    <source>
        <dbReference type="SAM" id="MobiDB-lite"/>
    </source>
</evidence>
<evidence type="ECO:0000256" key="3">
    <source>
        <dbReference type="ARBA" id="ARBA00022989"/>
    </source>
</evidence>
<comment type="subcellular location">
    <subcellularLocation>
        <location evidence="1">Membrane</location>
        <topology evidence="1">Multi-pass membrane protein</topology>
    </subcellularLocation>
</comment>
<dbReference type="Proteomes" id="UP001519654">
    <property type="component" value="Unassembled WGS sequence"/>
</dbReference>
<evidence type="ECO:0000256" key="4">
    <source>
        <dbReference type="ARBA" id="ARBA00023136"/>
    </source>
</evidence>